<dbReference type="Gene3D" id="3.40.50.2000">
    <property type="entry name" value="Glycogen Phosphorylase B"/>
    <property type="match status" value="2"/>
</dbReference>
<feature type="binding site" evidence="7">
    <location>
        <position position="250"/>
    </location>
    <ligand>
        <name>UDP-N-acetyl-alpha-D-glucosamine</name>
        <dbReference type="ChEBI" id="CHEBI:57705"/>
    </ligand>
</feature>
<dbReference type="CDD" id="cd03800">
    <property type="entry name" value="GT4_sucrose_synthase"/>
    <property type="match status" value="1"/>
</dbReference>
<keyword evidence="4 7" id="KW-0479">Metal-binding</keyword>
<evidence type="ECO:0000256" key="4">
    <source>
        <dbReference type="ARBA" id="ARBA00022723"/>
    </source>
</evidence>
<evidence type="ECO:0000256" key="1">
    <source>
        <dbReference type="ARBA" id="ARBA00008449"/>
    </source>
</evidence>
<dbReference type="InterPro" id="IPR017814">
    <property type="entry name" value="Mycothiol_biosynthesis_MshA"/>
</dbReference>
<feature type="binding site" evidence="7">
    <location>
        <position position="94"/>
    </location>
    <ligand>
        <name>1D-myo-inositol 3-phosphate</name>
        <dbReference type="ChEBI" id="CHEBI:58401"/>
    </ligand>
</feature>
<sequence length="436" mass="46518">MTISLRGSRRNSAIWPRRVAVLSVHTSPLEQPGTGDAGGMNVYITHTAVEMANRGISVEVFTRATSSDQPPAAELAPGVLVRHIPAGPFEPLGRDELPAQLCAFTSGVLRAEAFHEPGYYDVIHSHYWLSGQVGWLARDRWGVPLVHTAHTLAKVKNAALAEGDKPEPRTRVFGEEQVVAEADCLVANTPVEARQLVSLYDADPHSVHIVAPGVDLERFTPGSRDAARDRFGLPRDAVVLAFAGRIQPLKAPDVLLHAAAHLLQRRPGLRDRLVVLVVGGPSGTGLEQPQALRELAVALGIEGQTRFLPPQPGERLAEVYRAADVVAVPSYNESFGLVALEAQACGTPVVAAEVGGLPVAVAHGVSGLLVPSHAAQDWAAALASVALRPDRRAELGANAVQHARRFSWQRTTDALLDTYAAAAHSFRNAVRAEVAV</sequence>
<name>A0ABP8VCI8_9PSEU</name>
<feature type="binding site" evidence="7">
    <location>
        <position position="333"/>
    </location>
    <ligand>
        <name>UDP-N-acetyl-alpha-D-glucosamine</name>
        <dbReference type="ChEBI" id="CHEBI:57705"/>
    </ligand>
</feature>
<feature type="binding site" evidence="7">
    <location>
        <position position="171"/>
    </location>
    <ligand>
        <name>1D-myo-inositol 3-phosphate</name>
        <dbReference type="ChEBI" id="CHEBI:58401"/>
    </ligand>
</feature>
<dbReference type="HAMAP" id="MF_01695">
    <property type="entry name" value="MshA"/>
    <property type="match status" value="1"/>
</dbReference>
<evidence type="ECO:0000256" key="2">
    <source>
        <dbReference type="ARBA" id="ARBA00022676"/>
    </source>
</evidence>
<dbReference type="InterPro" id="IPR001296">
    <property type="entry name" value="Glyco_trans_1"/>
</dbReference>
<feature type="binding site" evidence="7">
    <location>
        <position position="323"/>
    </location>
    <ligand>
        <name>Mg(2+)</name>
        <dbReference type="ChEBI" id="CHEBI:18420"/>
    </ligand>
</feature>
<evidence type="ECO:0000256" key="7">
    <source>
        <dbReference type="HAMAP-Rule" id="MF_01695"/>
    </source>
</evidence>
<dbReference type="Pfam" id="PF00534">
    <property type="entry name" value="Glycos_transf_1"/>
    <property type="match status" value="1"/>
</dbReference>
<feature type="binding site" evidence="7">
    <location>
        <position position="341"/>
    </location>
    <ligand>
        <name>UDP-N-acetyl-alpha-D-glucosamine</name>
        <dbReference type="ChEBI" id="CHEBI:57705"/>
    </ligand>
</feature>
<feature type="binding site" evidence="7">
    <location>
        <position position="321"/>
    </location>
    <ligand>
        <name>Mg(2+)</name>
        <dbReference type="ChEBI" id="CHEBI:18420"/>
    </ligand>
</feature>
<organism evidence="10 11">
    <name type="scientific">Amycolatopsis dongchuanensis</name>
    <dbReference type="NCBI Taxonomy" id="1070866"/>
    <lineage>
        <taxon>Bacteria</taxon>
        <taxon>Bacillati</taxon>
        <taxon>Actinomycetota</taxon>
        <taxon>Actinomycetes</taxon>
        <taxon>Pseudonocardiales</taxon>
        <taxon>Pseudonocardiaceae</taxon>
        <taxon>Amycolatopsis</taxon>
    </lineage>
</organism>
<proteinExistence type="inferred from homology"/>
<comment type="function">
    <text evidence="7">Catalyzes the transfer of a N-acetyl-glucosamine moiety to 1D-myo-inositol 3-phosphate to produce 1D-myo-inositol 2-acetamido-2-deoxy-glucopyranoside 3-phosphate in the mycothiol biosynthesis pathway.</text>
</comment>
<evidence type="ECO:0000256" key="6">
    <source>
        <dbReference type="ARBA" id="ARBA00048131"/>
    </source>
</evidence>
<dbReference type="SUPFAM" id="SSF53756">
    <property type="entry name" value="UDP-Glycosyltransferase/glycogen phosphorylase"/>
    <property type="match status" value="1"/>
</dbReference>
<evidence type="ECO:0000259" key="8">
    <source>
        <dbReference type="Pfam" id="PF00534"/>
    </source>
</evidence>
<comment type="similarity">
    <text evidence="1 7">Belongs to the glycosyltransferase group 1 family. MshA subfamily.</text>
</comment>
<feature type="binding site" evidence="7">
    <location>
        <position position="311"/>
    </location>
    <ligand>
        <name>UDP-N-acetyl-alpha-D-glucosamine</name>
        <dbReference type="ChEBI" id="CHEBI:57705"/>
    </ligand>
</feature>
<feature type="binding site" evidence="7">
    <location>
        <position position="245"/>
    </location>
    <ligand>
        <name>UDP-N-acetyl-alpha-D-glucosamine</name>
        <dbReference type="ChEBI" id="CHEBI:57705"/>
    </ligand>
</feature>
<keyword evidence="2 7" id="KW-0328">Glycosyltransferase</keyword>
<feature type="binding site" evidence="7">
    <location>
        <position position="347"/>
    </location>
    <ligand>
        <name>Mg(2+)</name>
        <dbReference type="ChEBI" id="CHEBI:18420"/>
    </ligand>
</feature>
<evidence type="ECO:0000256" key="5">
    <source>
        <dbReference type="ARBA" id="ARBA00022842"/>
    </source>
</evidence>
<feature type="binding site" evidence="7">
    <location>
        <begin position="36"/>
        <end position="41"/>
    </location>
    <ligand>
        <name>1D-myo-inositol 3-phosphate</name>
        <dbReference type="ChEBI" id="CHEBI:58401"/>
    </ligand>
</feature>
<feature type="binding site" evidence="7">
    <location>
        <position position="320"/>
    </location>
    <ligand>
        <name>Mg(2+)</name>
        <dbReference type="ChEBI" id="CHEBI:18420"/>
    </ligand>
</feature>
<comment type="catalytic activity">
    <reaction evidence="6 7">
        <text>1D-myo-inositol 3-phosphate + UDP-N-acetyl-alpha-D-glucosamine = 1D-myo-inositol 2-acetamido-2-deoxy-alpha-D-glucopyranoside 3-phosphate + UDP + H(+)</text>
        <dbReference type="Rhea" id="RHEA:26188"/>
        <dbReference type="ChEBI" id="CHEBI:15378"/>
        <dbReference type="ChEBI" id="CHEBI:57705"/>
        <dbReference type="ChEBI" id="CHEBI:58223"/>
        <dbReference type="ChEBI" id="CHEBI:58401"/>
        <dbReference type="ChEBI" id="CHEBI:58892"/>
        <dbReference type="EC" id="2.4.1.250"/>
    </reaction>
</comment>
<feature type="binding site" evidence="7">
    <location>
        <position position="39"/>
    </location>
    <ligand>
        <name>UDP-N-acetyl-alpha-D-glucosamine</name>
        <dbReference type="ChEBI" id="CHEBI:57705"/>
    </ligand>
</feature>
<keyword evidence="5 7" id="KW-0460">Magnesium</keyword>
<dbReference type="NCBIfam" id="TIGR03449">
    <property type="entry name" value="mycothiol_MshA"/>
    <property type="match status" value="1"/>
</dbReference>
<dbReference type="Proteomes" id="UP001500192">
    <property type="component" value="Unassembled WGS sequence"/>
</dbReference>
<feature type="binding site" evidence="7">
    <location>
        <position position="127"/>
    </location>
    <ligand>
        <name>1D-myo-inositol 3-phosphate</name>
        <dbReference type="ChEBI" id="CHEBI:58401"/>
    </ligand>
</feature>
<dbReference type="EC" id="2.4.1.250" evidence="7"/>
<feature type="binding site" evidence="7">
    <location>
        <begin position="31"/>
        <end position="32"/>
    </location>
    <ligand>
        <name>UDP-N-acetyl-alpha-D-glucosamine</name>
        <dbReference type="ChEBI" id="CHEBI:57705"/>
    </ligand>
</feature>
<evidence type="ECO:0000313" key="10">
    <source>
        <dbReference type="EMBL" id="GAA4659104.1"/>
    </source>
</evidence>
<dbReference type="InterPro" id="IPR028098">
    <property type="entry name" value="Glyco_trans_4-like_N"/>
</dbReference>
<evidence type="ECO:0000256" key="3">
    <source>
        <dbReference type="ARBA" id="ARBA00022679"/>
    </source>
</evidence>
<accession>A0ABP8VCI8</accession>
<evidence type="ECO:0000259" key="9">
    <source>
        <dbReference type="Pfam" id="PF13579"/>
    </source>
</evidence>
<dbReference type="PANTHER" id="PTHR45947:SF3">
    <property type="entry name" value="SULFOQUINOVOSYL TRANSFERASE SQD2"/>
    <property type="match status" value="1"/>
</dbReference>
<reference evidence="11" key="1">
    <citation type="journal article" date="2019" name="Int. J. Syst. Evol. Microbiol.">
        <title>The Global Catalogue of Microorganisms (GCM) 10K type strain sequencing project: providing services to taxonomists for standard genome sequencing and annotation.</title>
        <authorList>
            <consortium name="The Broad Institute Genomics Platform"/>
            <consortium name="The Broad Institute Genome Sequencing Center for Infectious Disease"/>
            <person name="Wu L."/>
            <person name="Ma J."/>
        </authorList>
    </citation>
    <scope>NUCLEOTIDE SEQUENCE [LARGE SCALE GENOMIC DNA]</scope>
    <source>
        <strain evidence="11">JCM 18054</strain>
    </source>
</reference>
<dbReference type="InterPro" id="IPR050194">
    <property type="entry name" value="Glycosyltransferase_grp1"/>
</dbReference>
<dbReference type="Pfam" id="PF13579">
    <property type="entry name" value="Glyco_trans_4_4"/>
    <property type="match status" value="1"/>
</dbReference>
<dbReference type="PANTHER" id="PTHR45947">
    <property type="entry name" value="SULFOQUINOVOSYL TRANSFERASE SQD2"/>
    <property type="match status" value="1"/>
</dbReference>
<feature type="domain" description="Glycosyltransferase subfamily 4-like N-terminal" evidence="9">
    <location>
        <begin position="38"/>
        <end position="213"/>
    </location>
</feature>
<keyword evidence="3 7" id="KW-0808">Transferase</keyword>
<feature type="binding site" evidence="7">
    <location>
        <position position="25"/>
    </location>
    <ligand>
        <name>1D-myo-inositol 3-phosphate</name>
        <dbReference type="ChEBI" id="CHEBI:58401"/>
    </ligand>
</feature>
<feature type="binding site" evidence="7">
    <location>
        <position position="151"/>
    </location>
    <ligand>
        <name>1D-myo-inositol 3-phosphate</name>
        <dbReference type="ChEBI" id="CHEBI:58401"/>
    </ligand>
</feature>
<gene>
    <name evidence="7 10" type="primary">mshA</name>
    <name evidence="10" type="ORF">GCM10023214_58400</name>
</gene>
<comment type="subunit">
    <text evidence="7">Homodimer.</text>
</comment>
<protein>
    <recommendedName>
        <fullName evidence="7">D-inositol-3-phosphate glycosyltransferase</fullName>
        <ecNumber evidence="7">2.4.1.250</ecNumber>
    </recommendedName>
    <alternativeName>
        <fullName evidence="7">N-acetylglucosamine-inositol-phosphate N-acetylglucosaminyltransferase</fullName>
        <shortName evidence="7">GlcNAc-Ins-P N-acetylglucosaminyltransferase</shortName>
    </alternativeName>
</protein>
<evidence type="ECO:0000313" key="11">
    <source>
        <dbReference type="Proteomes" id="UP001500192"/>
    </source>
</evidence>
<dbReference type="EMBL" id="BAABIB010000114">
    <property type="protein sequence ID" value="GAA4659104.1"/>
    <property type="molecule type" value="Genomic_DNA"/>
</dbReference>
<comment type="caution">
    <text evidence="10">The sequence shown here is derived from an EMBL/GenBank/DDBJ whole genome shotgun (WGS) entry which is preliminary data.</text>
</comment>
<keyword evidence="11" id="KW-1185">Reference proteome</keyword>
<feature type="domain" description="Glycosyl transferase family 1" evidence="8">
    <location>
        <begin position="224"/>
        <end position="400"/>
    </location>
</feature>